<proteinExistence type="predicted"/>
<feature type="domain" description="HNH" evidence="1">
    <location>
        <begin position="212"/>
        <end position="255"/>
    </location>
</feature>
<evidence type="ECO:0000313" key="2">
    <source>
        <dbReference type="EMBL" id="MDB2293711.1"/>
    </source>
</evidence>
<dbReference type="InterPro" id="IPR003615">
    <property type="entry name" value="HNH_nuc"/>
</dbReference>
<protein>
    <submittedName>
        <fullName evidence="2">Helix-turn-helix domain-containing protein</fullName>
    </submittedName>
</protein>
<name>A0ABT4Z838_HALEZ</name>
<evidence type="ECO:0000313" key="3">
    <source>
        <dbReference type="Proteomes" id="UP001210528"/>
    </source>
</evidence>
<accession>A0ABT4Z838</accession>
<dbReference type="Gene3D" id="1.10.10.60">
    <property type="entry name" value="Homeodomain-like"/>
    <property type="match status" value="3"/>
</dbReference>
<reference evidence="2 3" key="1">
    <citation type="submission" date="2023-01" db="EMBL/GenBank/DDBJ databases">
        <title>Halorubrum ezzemoulense from Santa Pola, Spain.</title>
        <authorList>
            <person name="Feng Y."/>
            <person name="Louyakis A.S."/>
            <person name="Gogarten J.P."/>
        </authorList>
    </citation>
    <scope>NUCLEOTIDE SEQUENCE [LARGE SCALE GENOMIC DNA]</scope>
    <source>
        <strain evidence="2 3">AMM015</strain>
    </source>
</reference>
<gene>
    <name evidence="2" type="ORF">PM085_15750</name>
</gene>
<dbReference type="CDD" id="cd00085">
    <property type="entry name" value="HNHc"/>
    <property type="match status" value="1"/>
</dbReference>
<dbReference type="Proteomes" id="UP001210528">
    <property type="component" value="Unassembled WGS sequence"/>
</dbReference>
<dbReference type="EMBL" id="JAQLUK010000027">
    <property type="protein sequence ID" value="MDB2293711.1"/>
    <property type="molecule type" value="Genomic_DNA"/>
</dbReference>
<dbReference type="Pfam" id="PF13384">
    <property type="entry name" value="HTH_23"/>
    <property type="match status" value="1"/>
</dbReference>
<comment type="caution">
    <text evidence="2">The sequence shown here is derived from an EMBL/GenBank/DDBJ whole genome shotgun (WGS) entry which is preliminary data.</text>
</comment>
<sequence length="270" mass="31875">MTEERKYRNEDWLRKQYSGKQLVANEIAEKCGCSERTIQRWLKRHEIERRPGGSIVSESKIEYPKLRDKDWIQSEYVEKGKSCVDIAKGVGCSKSSVQKWLDKHNISTTTNKQKTPEKLKDEEWLREQYVQKEETGYRIADKLGCSRTTVYSWIRKHGIEQQYNGKVSGENHWWYSGGSKPYGKGWNVRKRESVRKRDCYTCQDPKCTISQQEHLDQYDEKLHVHHLRKARDVDDPAERNAKENLITLCRDCHRRWEKIADAGLVPEVVT</sequence>
<organism evidence="2 3">
    <name type="scientific">Halorubrum ezzemoulense</name>
    <name type="common">Halorubrum chaoviator</name>
    <dbReference type="NCBI Taxonomy" id="337243"/>
    <lineage>
        <taxon>Archaea</taxon>
        <taxon>Methanobacteriati</taxon>
        <taxon>Methanobacteriota</taxon>
        <taxon>Stenosarchaea group</taxon>
        <taxon>Halobacteria</taxon>
        <taxon>Halobacteriales</taxon>
        <taxon>Haloferacaceae</taxon>
        <taxon>Halorubrum</taxon>
    </lineage>
</organism>
<evidence type="ECO:0000259" key="1">
    <source>
        <dbReference type="Pfam" id="PF01844"/>
    </source>
</evidence>
<dbReference type="RefSeq" id="WP_271970471.1">
    <property type="nucleotide sequence ID" value="NZ_JAQLUK010000027.1"/>
</dbReference>
<dbReference type="Pfam" id="PF01844">
    <property type="entry name" value="HNH"/>
    <property type="match status" value="1"/>
</dbReference>
<dbReference type="InterPro" id="IPR002711">
    <property type="entry name" value="HNH"/>
</dbReference>
<keyword evidence="3" id="KW-1185">Reference proteome</keyword>